<dbReference type="InterPro" id="IPR036812">
    <property type="entry name" value="NAD(P)_OxRdtase_dom_sf"/>
</dbReference>
<dbReference type="InterPro" id="IPR020471">
    <property type="entry name" value="AKR"/>
</dbReference>
<dbReference type="HOGENOM" id="CLU_023205_2_2_1"/>
<dbReference type="EMBL" id="JOWA01000110">
    <property type="protein sequence ID" value="KEZ41246.1"/>
    <property type="molecule type" value="Genomic_DNA"/>
</dbReference>
<dbReference type="PANTHER" id="PTHR43364:SF7">
    <property type="entry name" value="NADP-DEPENDENT OXIDOREDUCTASE DOMAIN-CONTAINING PROTEIN-RELATED"/>
    <property type="match status" value="1"/>
</dbReference>
<organism evidence="5 6">
    <name type="scientific">Pseudallescheria apiosperma</name>
    <name type="common">Scedosporium apiospermum</name>
    <dbReference type="NCBI Taxonomy" id="563466"/>
    <lineage>
        <taxon>Eukaryota</taxon>
        <taxon>Fungi</taxon>
        <taxon>Dikarya</taxon>
        <taxon>Ascomycota</taxon>
        <taxon>Pezizomycotina</taxon>
        <taxon>Sordariomycetes</taxon>
        <taxon>Hypocreomycetidae</taxon>
        <taxon>Microascales</taxon>
        <taxon>Microascaceae</taxon>
        <taxon>Scedosporium</taxon>
    </lineage>
</organism>
<evidence type="ECO:0000313" key="6">
    <source>
        <dbReference type="Proteomes" id="UP000028545"/>
    </source>
</evidence>
<dbReference type="PANTHER" id="PTHR43364">
    <property type="entry name" value="NADH-SPECIFIC METHYLGLYOXAL REDUCTASE-RELATED"/>
    <property type="match status" value="1"/>
</dbReference>
<keyword evidence="2 5" id="KW-0560">Oxidoreductase</keyword>
<reference evidence="5 6" key="1">
    <citation type="journal article" date="2014" name="Genome Announc.">
        <title>Draft genome sequence of the pathogenic fungus Scedosporium apiospermum.</title>
        <authorList>
            <person name="Vandeputte P."/>
            <person name="Ghamrawi S."/>
            <person name="Rechenmann M."/>
            <person name="Iltis A."/>
            <person name="Giraud S."/>
            <person name="Fleury M."/>
            <person name="Thornton C."/>
            <person name="Delhaes L."/>
            <person name="Meyer W."/>
            <person name="Papon N."/>
            <person name="Bouchara J.P."/>
        </authorList>
    </citation>
    <scope>NUCLEOTIDE SEQUENCE [LARGE SCALE GENOMIC DNA]</scope>
    <source>
        <strain evidence="5 6">IHEM 14462</strain>
    </source>
</reference>
<dbReference type="AlphaFoldDB" id="A0A084G1N4"/>
<evidence type="ECO:0000313" key="5">
    <source>
        <dbReference type="EMBL" id="KEZ41246.1"/>
    </source>
</evidence>
<dbReference type="Proteomes" id="UP000028545">
    <property type="component" value="Unassembled WGS sequence"/>
</dbReference>
<dbReference type="GO" id="GO:0047681">
    <property type="term" value="F:aryl-alcohol dehydrogenase (NADP+) activity"/>
    <property type="evidence" value="ECO:0007669"/>
    <property type="project" value="UniProtKB-EC"/>
</dbReference>
<keyword evidence="6" id="KW-1185">Reference proteome</keyword>
<sequence length="347" mass="38189">MVHNMSSIPSPPSPKSPLGRYRLLSPSASVRVSPFCLSGMNFGRGWDGEGSSQDEAETVLDFYYDHVCCLCNFIDTANNYQGGESERIIGGWMARRHIRDQLVIATKYSTNFRAEHGEGEIMINSTGNSAKSLTTSVHTSLENLQTDYIDILYVHWWDQATDFPELMQSLNHLVAAGKVLYLGASNMPAWVVSRANEYARGHGLRPFSIYQGRWSAASRDIERDIAPMALSEGMAIVASGAFSGPAFSTAKHRATSKGRKPTLTDNQLKLSRALEAIAGEKRTTLGCIALAYVMQKQPYVFPLISNPTIGLLERTLEAIITSLSKTDMSRIEAAVPFNPGFPLDLLF</sequence>
<dbReference type="PRINTS" id="PR00069">
    <property type="entry name" value="ALDKETRDTASE"/>
</dbReference>
<dbReference type="Pfam" id="PF00248">
    <property type="entry name" value="Aldo_ket_red"/>
    <property type="match status" value="1"/>
</dbReference>
<dbReference type="KEGG" id="sapo:SAPIO_CDS7336"/>
<evidence type="ECO:0000259" key="4">
    <source>
        <dbReference type="Pfam" id="PF00248"/>
    </source>
</evidence>
<accession>A0A084G1N4</accession>
<proteinExistence type="inferred from homology"/>
<dbReference type="RefSeq" id="XP_016641045.1">
    <property type="nucleotide sequence ID" value="XM_016789218.1"/>
</dbReference>
<dbReference type="InterPro" id="IPR050523">
    <property type="entry name" value="AKR_Detox_Biosynth"/>
</dbReference>
<evidence type="ECO:0000256" key="2">
    <source>
        <dbReference type="ARBA" id="ARBA00023002"/>
    </source>
</evidence>
<protein>
    <submittedName>
        <fullName evidence="5">Aryl-alcohol dehydrogenase (NADP(+))</fullName>
        <ecNumber evidence="5">1.1.1.91</ecNumber>
    </submittedName>
</protein>
<dbReference type="Gene3D" id="3.20.20.100">
    <property type="entry name" value="NADP-dependent oxidoreductase domain"/>
    <property type="match status" value="1"/>
</dbReference>
<dbReference type="VEuPathDB" id="FungiDB:SAPIO_CDS7336"/>
<keyword evidence="1" id="KW-0521">NADP</keyword>
<comment type="caution">
    <text evidence="5">The sequence shown here is derived from an EMBL/GenBank/DDBJ whole genome shotgun (WGS) entry which is preliminary data.</text>
</comment>
<gene>
    <name evidence="5" type="ORF">SAPIO_CDS7336</name>
</gene>
<feature type="domain" description="NADP-dependent oxidoreductase" evidence="4">
    <location>
        <begin position="39"/>
        <end position="334"/>
    </location>
</feature>
<dbReference type="SUPFAM" id="SSF51430">
    <property type="entry name" value="NAD(P)-linked oxidoreductase"/>
    <property type="match status" value="1"/>
</dbReference>
<dbReference type="OMA" id="EGEIMIN"/>
<dbReference type="EC" id="1.1.1.91" evidence="5"/>
<dbReference type="InterPro" id="IPR023210">
    <property type="entry name" value="NADP_OxRdtase_dom"/>
</dbReference>
<name>A0A084G1N4_PSEDA</name>
<dbReference type="OrthoDB" id="48988at2759"/>
<evidence type="ECO:0000256" key="3">
    <source>
        <dbReference type="ARBA" id="ARBA00038157"/>
    </source>
</evidence>
<comment type="similarity">
    <text evidence="3">Belongs to the aldo/keto reductase family. Aldo/keto reductase 2 subfamily.</text>
</comment>
<dbReference type="GeneID" id="27726408"/>
<evidence type="ECO:0000256" key="1">
    <source>
        <dbReference type="ARBA" id="ARBA00022857"/>
    </source>
</evidence>